<feature type="domain" description="HIT" evidence="7">
    <location>
        <begin position="372"/>
        <end position="479"/>
    </location>
</feature>
<evidence type="ECO:0000256" key="4">
    <source>
        <dbReference type="PIRSR" id="PIRSR600246-1"/>
    </source>
</evidence>
<dbReference type="GO" id="GO:0005524">
    <property type="term" value="F:ATP binding"/>
    <property type="evidence" value="ECO:0007669"/>
    <property type="project" value="InterPro"/>
</dbReference>
<dbReference type="PANTHER" id="PTHR10188:SF43">
    <property type="entry name" value="ASPARAGINASE (EUROFUNG)"/>
    <property type="match status" value="1"/>
</dbReference>
<dbReference type="InterPro" id="IPR000246">
    <property type="entry name" value="Peptidase_T2"/>
</dbReference>
<sequence>MAVPSSRTMTVPHWRFILYGGCAETCPYASRQRDISRKLQAVAGRVSALEDCPVFNAGRGSALNRDGIHQRSALLEQRPHTMLVGGAADEAAKDLGFDTVANSYFTTLFRKANWQSTAEQGHVRAVPDMGTVGAVILDSHGFLAAGGSTGGPTGKHPGRIGDTAVLGAGLYADAQLSVLCSLGDAARRALRGVSATGASCALIALDADGNAAVESTARLFPVAWGSSSSDTPITRLCPATIPILPCHEIHNDGQLLIGHSRHPTTPGHVLTMISTTASLLGKHYKVGRCALVTEGGSSLALFPLHGLGEEWKPITSDFTEFHESFPGYMSSKDGPRMAANRQDDICAKIQTVSGLSAPFDNHFDGEEDDANLFARIVQGKLQQWRLWEDDNHVAFLTPFANTPGFTVLVPRKHLSSDIFSIDKEPFSKLMMAAHRVAGFLRQALGTRRCGMIFEGFAIDYAHVKLIPIHDSLAAHDPVMTVVPFHETYQGYVSSLSGPLVKDVESLTCATLDIRGMYRLEPARSPRSWTSPSKHLSAVLQNPWYKNLFLAQDVLFHISVAFFQKKLGYKYCFLPAITEAVSSPMGLGSDSEPVPILFLGQATHLADSMQLYLEYMLRIHDNVPGVYYFDTSFRGKMADAVHLNQFCHVECELLVSIFQQEHEKLVRTVAGTTDHLVALLENFRSHGGKFPQISVDDALALPMMVGDCWKYVLASNQTRGRTLARRGELKLIEHFGGAVWLTEFDHLSGPFYQAFLDETHTKARCADLLLGLGEVLGLGEGYMLAMDVVTALEHHQVSIDGYAWYTEIKREGLS</sequence>
<comment type="caution">
    <text evidence="8">The sequence shown here is derived from an EMBL/GenBank/DDBJ whole genome shotgun (WGS) entry which is preliminary data.</text>
</comment>
<organism evidence="8 9">
    <name type="scientific">Phialemonium atrogriseum</name>
    <dbReference type="NCBI Taxonomy" id="1093897"/>
    <lineage>
        <taxon>Eukaryota</taxon>
        <taxon>Fungi</taxon>
        <taxon>Dikarya</taxon>
        <taxon>Ascomycota</taxon>
        <taxon>Pezizomycotina</taxon>
        <taxon>Sordariomycetes</taxon>
        <taxon>Sordariomycetidae</taxon>
        <taxon>Cephalothecales</taxon>
        <taxon>Cephalothecaceae</taxon>
        <taxon>Phialemonium</taxon>
    </lineage>
</organism>
<evidence type="ECO:0000256" key="1">
    <source>
        <dbReference type="ARBA" id="ARBA00022598"/>
    </source>
</evidence>
<dbReference type="Gene3D" id="3.30.930.10">
    <property type="entry name" value="Bira Bifunctional Protein, Domain 2"/>
    <property type="match status" value="1"/>
</dbReference>
<dbReference type="GO" id="GO:0004812">
    <property type="term" value="F:aminoacyl-tRNA ligase activity"/>
    <property type="evidence" value="ECO:0007669"/>
    <property type="project" value="InterPro"/>
</dbReference>
<dbReference type="RefSeq" id="XP_060288461.1">
    <property type="nucleotide sequence ID" value="XM_060432619.1"/>
</dbReference>
<proteinExistence type="predicted"/>
<keyword evidence="1" id="KW-0436">Ligase</keyword>
<evidence type="ECO:0000256" key="6">
    <source>
        <dbReference type="PROSITE-ProRule" id="PRU00464"/>
    </source>
</evidence>
<dbReference type="InterPro" id="IPR029055">
    <property type="entry name" value="Ntn_hydrolases_N"/>
</dbReference>
<evidence type="ECO:0000313" key="9">
    <source>
        <dbReference type="Proteomes" id="UP001244011"/>
    </source>
</evidence>
<evidence type="ECO:0000256" key="2">
    <source>
        <dbReference type="ARBA" id="ARBA00022741"/>
    </source>
</evidence>
<dbReference type="GO" id="GO:0006418">
    <property type="term" value="P:tRNA aminoacylation for protein translation"/>
    <property type="evidence" value="ECO:0007669"/>
    <property type="project" value="InterPro"/>
</dbReference>
<feature type="site" description="Cleavage; by autolysis" evidence="5">
    <location>
        <begin position="130"/>
        <end position="131"/>
    </location>
</feature>
<accession>A0AAJ0CB42</accession>
<evidence type="ECO:0000313" key="8">
    <source>
        <dbReference type="EMBL" id="KAK1772248.1"/>
    </source>
</evidence>
<keyword evidence="9" id="KW-1185">Reference proteome</keyword>
<feature type="active site" description="Nucleophile" evidence="4">
    <location>
        <position position="131"/>
    </location>
</feature>
<gene>
    <name evidence="8" type="ORF">QBC33DRAFT_614883</name>
</gene>
<dbReference type="Gene3D" id="3.30.428.10">
    <property type="entry name" value="HIT-like"/>
    <property type="match status" value="1"/>
</dbReference>
<dbReference type="InterPro" id="IPR011146">
    <property type="entry name" value="HIT-like"/>
</dbReference>
<evidence type="ECO:0000259" key="7">
    <source>
        <dbReference type="PROSITE" id="PS51084"/>
    </source>
</evidence>
<dbReference type="Pfam" id="PF01112">
    <property type="entry name" value="Asparaginase_2"/>
    <property type="match status" value="1"/>
</dbReference>
<dbReference type="InterPro" id="IPR036265">
    <property type="entry name" value="HIT-like_sf"/>
</dbReference>
<evidence type="ECO:0000256" key="3">
    <source>
        <dbReference type="ARBA" id="ARBA00022840"/>
    </source>
</evidence>
<dbReference type="SUPFAM" id="SSF55681">
    <property type="entry name" value="Class II aaRS and biotin synthetases"/>
    <property type="match status" value="1"/>
</dbReference>
<dbReference type="SUPFAM" id="SSF54197">
    <property type="entry name" value="HIT-like"/>
    <property type="match status" value="1"/>
</dbReference>
<comment type="caution">
    <text evidence="6">Lacks conserved residue(s) required for the propagation of feature annotation.</text>
</comment>
<dbReference type="Proteomes" id="UP001244011">
    <property type="component" value="Unassembled WGS sequence"/>
</dbReference>
<dbReference type="Pfam" id="PF00152">
    <property type="entry name" value="tRNA-synt_2"/>
    <property type="match status" value="1"/>
</dbReference>
<dbReference type="SUPFAM" id="SSF56235">
    <property type="entry name" value="N-terminal nucleophile aminohydrolases (Ntn hydrolases)"/>
    <property type="match status" value="1"/>
</dbReference>
<dbReference type="PANTHER" id="PTHR10188">
    <property type="entry name" value="L-ASPARAGINASE"/>
    <property type="match status" value="1"/>
</dbReference>
<dbReference type="Gene3D" id="3.60.20.30">
    <property type="entry name" value="(Glycosyl)asparaginase"/>
    <property type="match status" value="1"/>
</dbReference>
<dbReference type="AlphaFoldDB" id="A0AAJ0CB42"/>
<reference evidence="8" key="1">
    <citation type="submission" date="2023-06" db="EMBL/GenBank/DDBJ databases">
        <title>Genome-scale phylogeny and comparative genomics of the fungal order Sordariales.</title>
        <authorList>
            <consortium name="Lawrence Berkeley National Laboratory"/>
            <person name="Hensen N."/>
            <person name="Bonometti L."/>
            <person name="Westerberg I."/>
            <person name="Brannstrom I.O."/>
            <person name="Guillou S."/>
            <person name="Cros-Aarteil S."/>
            <person name="Calhoun S."/>
            <person name="Haridas S."/>
            <person name="Kuo A."/>
            <person name="Mondo S."/>
            <person name="Pangilinan J."/>
            <person name="Riley R."/>
            <person name="Labutti K."/>
            <person name="Andreopoulos B."/>
            <person name="Lipzen A."/>
            <person name="Chen C."/>
            <person name="Yanf M."/>
            <person name="Daum C."/>
            <person name="Ng V."/>
            <person name="Clum A."/>
            <person name="Steindorff A."/>
            <person name="Ohm R."/>
            <person name="Martin F."/>
            <person name="Silar P."/>
            <person name="Natvig D."/>
            <person name="Lalanne C."/>
            <person name="Gautier V."/>
            <person name="Ament-Velasquez S.L."/>
            <person name="Kruys A."/>
            <person name="Hutchinson M.I."/>
            <person name="Powell A.J."/>
            <person name="Barry K."/>
            <person name="Miller A.N."/>
            <person name="Grigoriev I.V."/>
            <person name="Debuchy R."/>
            <person name="Gladieux P."/>
            <person name="Thoren M.H."/>
            <person name="Johannesson H."/>
        </authorList>
    </citation>
    <scope>NUCLEOTIDE SEQUENCE</scope>
    <source>
        <strain evidence="8">8032-3</strain>
    </source>
</reference>
<dbReference type="EMBL" id="MU838997">
    <property type="protein sequence ID" value="KAK1772248.1"/>
    <property type="molecule type" value="Genomic_DNA"/>
</dbReference>
<dbReference type="GeneID" id="85315806"/>
<evidence type="ECO:0000256" key="5">
    <source>
        <dbReference type="PIRSR" id="PIRSR600246-3"/>
    </source>
</evidence>
<protein>
    <recommendedName>
        <fullName evidence="7">HIT domain-containing protein</fullName>
    </recommendedName>
</protein>
<dbReference type="PROSITE" id="PS51084">
    <property type="entry name" value="HIT_2"/>
    <property type="match status" value="1"/>
</dbReference>
<name>A0AAJ0CB42_9PEZI</name>
<keyword evidence="2" id="KW-0547">Nucleotide-binding</keyword>
<dbReference type="InterPro" id="IPR004364">
    <property type="entry name" value="Aa-tRNA-synt_II"/>
</dbReference>
<dbReference type="InterPro" id="IPR045864">
    <property type="entry name" value="aa-tRNA-synth_II/BPL/LPL"/>
</dbReference>
<keyword evidence="3" id="KW-0067">ATP-binding</keyword>
<dbReference type="GO" id="GO:0016811">
    <property type="term" value="F:hydrolase activity, acting on carbon-nitrogen (but not peptide) bonds, in linear amides"/>
    <property type="evidence" value="ECO:0007669"/>
    <property type="project" value="UniProtKB-ARBA"/>
</dbReference>